<protein>
    <submittedName>
        <fullName evidence="1">Uncharacterized protein</fullName>
    </submittedName>
</protein>
<dbReference type="Proteomes" id="UP000278031">
    <property type="component" value="Unassembled WGS sequence"/>
</dbReference>
<accession>A0A497JIS1</accession>
<proteinExistence type="predicted"/>
<organism evidence="1 2">
    <name type="scientific">Candidatus Iainarchaeum sp</name>
    <dbReference type="NCBI Taxonomy" id="3101447"/>
    <lineage>
        <taxon>Archaea</taxon>
        <taxon>Candidatus Iainarchaeota</taxon>
        <taxon>Candidatus Iainarchaeia</taxon>
        <taxon>Candidatus Iainarchaeales</taxon>
        <taxon>Candidatus Iainarchaeaceae</taxon>
        <taxon>Candidatus Iainarchaeum</taxon>
    </lineage>
</organism>
<dbReference type="AlphaFoldDB" id="A0A497JIS1"/>
<comment type="caution">
    <text evidence="1">The sequence shown here is derived from an EMBL/GenBank/DDBJ whole genome shotgun (WGS) entry which is preliminary data.</text>
</comment>
<name>A0A497JIS1_9ARCH</name>
<gene>
    <name evidence="1" type="ORF">DRO04_03085</name>
</gene>
<evidence type="ECO:0000313" key="2">
    <source>
        <dbReference type="Proteomes" id="UP000278031"/>
    </source>
</evidence>
<evidence type="ECO:0000313" key="1">
    <source>
        <dbReference type="EMBL" id="RLG69651.1"/>
    </source>
</evidence>
<reference evidence="1 2" key="1">
    <citation type="submission" date="2018-06" db="EMBL/GenBank/DDBJ databases">
        <title>Extensive metabolic versatility and redundancy in microbially diverse, dynamic hydrothermal sediments.</title>
        <authorList>
            <person name="Dombrowski N."/>
            <person name="Teske A."/>
            <person name="Baker B.J."/>
        </authorList>
    </citation>
    <scope>NUCLEOTIDE SEQUENCE [LARGE SCALE GENOMIC DNA]</scope>
    <source>
        <strain evidence="1">B51_G17</strain>
    </source>
</reference>
<sequence length="139" mass="16077">MITREMEFEGSGDAIVELITHMVKNVVLRGEKAFLRNAFLHPTFSDIGTGRVSFTVAVDKPDPKEDMWMEIYYSHHEGATDGYGSLTVKKIWYHEKPFPTPEESEKKFQWGYSWLDLDTIFTRLFGVSPSGERKRHVFA</sequence>
<dbReference type="EMBL" id="QMWP01000121">
    <property type="protein sequence ID" value="RLG69651.1"/>
    <property type="molecule type" value="Genomic_DNA"/>
</dbReference>